<protein>
    <recommendedName>
        <fullName evidence="4">Heavy-metal-binding protein</fullName>
    </recommendedName>
</protein>
<reference evidence="2 3" key="1">
    <citation type="submission" date="2018-01" db="EMBL/GenBank/DDBJ databases">
        <title>Genomic Encyclopedia of Type Strains, Phase I: the one thousand microbial genomes (KMG-I) project.</title>
        <authorList>
            <person name="Goeker M."/>
        </authorList>
    </citation>
    <scope>NUCLEOTIDE SEQUENCE [LARGE SCALE GENOMIC DNA]</scope>
    <source>
        <strain evidence="2 3">DSM 17960</strain>
    </source>
</reference>
<accession>A0A2S4NB07</accession>
<feature type="signal peptide" evidence="1">
    <location>
        <begin position="1"/>
        <end position="20"/>
    </location>
</feature>
<dbReference type="PROSITE" id="PS51257">
    <property type="entry name" value="PROKAR_LIPOPROTEIN"/>
    <property type="match status" value="1"/>
</dbReference>
<dbReference type="Proteomes" id="UP000237056">
    <property type="component" value="Unassembled WGS sequence"/>
</dbReference>
<dbReference type="RefSeq" id="WP_103725124.1">
    <property type="nucleotide sequence ID" value="NZ_PQNY01000002.1"/>
</dbReference>
<feature type="chain" id="PRO_5015460402" description="Heavy-metal-binding protein" evidence="1">
    <location>
        <begin position="21"/>
        <end position="128"/>
    </location>
</feature>
<organism evidence="2 3">
    <name type="scientific">Flavobacterium croceum DSM 17960</name>
    <dbReference type="NCBI Taxonomy" id="1121886"/>
    <lineage>
        <taxon>Bacteria</taxon>
        <taxon>Pseudomonadati</taxon>
        <taxon>Bacteroidota</taxon>
        <taxon>Flavobacteriia</taxon>
        <taxon>Flavobacteriales</taxon>
        <taxon>Flavobacteriaceae</taxon>
        <taxon>Flavobacterium</taxon>
    </lineage>
</organism>
<gene>
    <name evidence="2" type="ORF">Q361_102195</name>
</gene>
<evidence type="ECO:0008006" key="4">
    <source>
        <dbReference type="Google" id="ProtNLM"/>
    </source>
</evidence>
<evidence type="ECO:0000313" key="3">
    <source>
        <dbReference type="Proteomes" id="UP000237056"/>
    </source>
</evidence>
<keyword evidence="3" id="KW-1185">Reference proteome</keyword>
<proteinExistence type="predicted"/>
<dbReference type="OrthoDB" id="1371492at2"/>
<evidence type="ECO:0000256" key="1">
    <source>
        <dbReference type="SAM" id="SignalP"/>
    </source>
</evidence>
<evidence type="ECO:0000313" key="2">
    <source>
        <dbReference type="EMBL" id="POS02882.1"/>
    </source>
</evidence>
<name>A0A2S4NB07_9FLAO</name>
<dbReference type="EMBL" id="PQNY01000002">
    <property type="protein sequence ID" value="POS02882.1"/>
    <property type="molecule type" value="Genomic_DNA"/>
</dbReference>
<sequence length="128" mass="14525">MSFKKLFSICILASLISCLGYSPTPYFTRLAEEQKCDNPPTQVDLYFEGEPTNFSYTKIGIIEVKGGYTDKDDVVINSMKQEAIKRCCNAIIGIKKMYSTEQMGILFDSKNQEKYQAVVYYGIAVQKK</sequence>
<keyword evidence="1" id="KW-0732">Signal</keyword>
<dbReference type="AlphaFoldDB" id="A0A2S4NB07"/>
<comment type="caution">
    <text evidence="2">The sequence shown here is derived from an EMBL/GenBank/DDBJ whole genome shotgun (WGS) entry which is preliminary data.</text>
</comment>